<evidence type="ECO:0000313" key="2">
    <source>
        <dbReference type="Proteomes" id="UP000001362"/>
    </source>
</evidence>
<evidence type="ECO:0000313" key="1">
    <source>
        <dbReference type="EMBL" id="ACK78331.1"/>
    </source>
</evidence>
<dbReference type="RefSeq" id="WP_012606825.1">
    <property type="nucleotide sequence ID" value="NC_011761.1"/>
</dbReference>
<dbReference type="EMBL" id="CP001219">
    <property type="protein sequence ID" value="ACK78331.1"/>
    <property type="molecule type" value="Genomic_DNA"/>
</dbReference>
<accession>B7J864</accession>
<organism evidence="1 2">
    <name type="scientific">Acidithiobacillus ferrooxidans (strain ATCC 23270 / DSM 14882 / CIP 104768 / NCIMB 8455)</name>
    <name type="common">Ferrobacillus ferrooxidans (strain ATCC 23270)</name>
    <dbReference type="NCBI Taxonomy" id="243159"/>
    <lineage>
        <taxon>Bacteria</taxon>
        <taxon>Pseudomonadati</taxon>
        <taxon>Pseudomonadota</taxon>
        <taxon>Acidithiobacillia</taxon>
        <taxon>Acidithiobacillales</taxon>
        <taxon>Acidithiobacillaceae</taxon>
        <taxon>Acidithiobacillus</taxon>
    </lineage>
</organism>
<dbReference type="GeneID" id="65280410"/>
<keyword evidence="2" id="KW-1185">Reference proteome</keyword>
<dbReference type="STRING" id="243159.AFE_1116"/>
<dbReference type="KEGG" id="afr:AFE_1116"/>
<proteinExistence type="predicted"/>
<dbReference type="AlphaFoldDB" id="B7J864"/>
<dbReference type="Proteomes" id="UP000001362">
    <property type="component" value="Chromosome"/>
</dbReference>
<dbReference type="PaxDb" id="243159-AFE_1116"/>
<protein>
    <submittedName>
        <fullName evidence="1">Uncharacterized protein</fullName>
    </submittedName>
</protein>
<name>B7J864_ACIF2</name>
<dbReference type="HOGENOM" id="CLU_2598034_0_0_6"/>
<gene>
    <name evidence="1" type="ordered locus">AFE_1116</name>
</gene>
<sequence length="79" mass="8832">MTEYTIKEENGCTFVFGALPISALDRLTRGNPKGTVLDPNLARMAGANFAWGKPADIRRAKDQYRGGRHRSRKKRAKVV</sequence>
<reference evidence="1 2" key="1">
    <citation type="journal article" date="2008" name="BMC Genomics">
        <title>Acidithiobacillus ferrooxidans metabolism: from genome sequence to industrial applications.</title>
        <authorList>
            <person name="Valdes J."/>
            <person name="Pedroso I."/>
            <person name="Quatrini R."/>
            <person name="Dodson R.J."/>
            <person name="Tettelin H."/>
            <person name="Blake R.II."/>
            <person name="Eisen J.A."/>
            <person name="Holmes D.S."/>
        </authorList>
    </citation>
    <scope>NUCLEOTIDE SEQUENCE [LARGE SCALE GENOMIC DNA]</scope>
    <source>
        <strain evidence="2">ATCC 23270 / DSM 14882 / CIP 104768 / NCIMB 8455</strain>
    </source>
</reference>